<name>A0A165CY74_9BASI</name>
<dbReference type="InParanoid" id="A0A165CY74"/>
<protein>
    <submittedName>
        <fullName evidence="2">Uncharacterized protein</fullName>
    </submittedName>
</protein>
<dbReference type="STRING" id="1353952.A0A165CY74"/>
<feature type="compositionally biased region" description="Gly residues" evidence="1">
    <location>
        <begin position="50"/>
        <end position="60"/>
    </location>
</feature>
<dbReference type="Proteomes" id="UP000076842">
    <property type="component" value="Unassembled WGS sequence"/>
</dbReference>
<feature type="compositionally biased region" description="Basic and acidic residues" evidence="1">
    <location>
        <begin position="35"/>
        <end position="47"/>
    </location>
</feature>
<proteinExistence type="predicted"/>
<evidence type="ECO:0000256" key="1">
    <source>
        <dbReference type="SAM" id="MobiDB-lite"/>
    </source>
</evidence>
<accession>A0A165CY74</accession>
<feature type="region of interest" description="Disordered" evidence="1">
    <location>
        <begin position="35"/>
        <end position="68"/>
    </location>
</feature>
<sequence length="90" mass="9391">MSTSNPSASTSANRKADQIVHRFYLKTALLLAQARESHVHPADRGEEPGAAGGGGGGSGGYASERDGARRKADKWVSALLPLLRDPSAMC</sequence>
<dbReference type="EMBL" id="KV424097">
    <property type="protein sequence ID" value="KZT51662.1"/>
    <property type="molecule type" value="Genomic_DNA"/>
</dbReference>
<dbReference type="AlphaFoldDB" id="A0A165CY74"/>
<dbReference type="Gene3D" id="3.30.900.10">
    <property type="entry name" value="HORMA domain"/>
    <property type="match status" value="1"/>
</dbReference>
<gene>
    <name evidence="2" type="ORF">CALCODRAFT_503277</name>
</gene>
<reference evidence="2 3" key="1">
    <citation type="journal article" date="2016" name="Mol. Biol. Evol.">
        <title>Comparative Genomics of Early-Diverging Mushroom-Forming Fungi Provides Insights into the Origins of Lignocellulose Decay Capabilities.</title>
        <authorList>
            <person name="Nagy L.G."/>
            <person name="Riley R."/>
            <person name="Tritt A."/>
            <person name="Adam C."/>
            <person name="Daum C."/>
            <person name="Floudas D."/>
            <person name="Sun H."/>
            <person name="Yadav J.S."/>
            <person name="Pangilinan J."/>
            <person name="Larsson K.H."/>
            <person name="Matsuura K."/>
            <person name="Barry K."/>
            <person name="Labutti K."/>
            <person name="Kuo R."/>
            <person name="Ohm R.A."/>
            <person name="Bhattacharya S.S."/>
            <person name="Shirouzu T."/>
            <person name="Yoshinaga Y."/>
            <person name="Martin F.M."/>
            <person name="Grigoriev I.V."/>
            <person name="Hibbett D.S."/>
        </authorList>
    </citation>
    <scope>NUCLEOTIDE SEQUENCE [LARGE SCALE GENOMIC DNA]</scope>
    <source>
        <strain evidence="2 3">HHB12733</strain>
    </source>
</reference>
<evidence type="ECO:0000313" key="2">
    <source>
        <dbReference type="EMBL" id="KZT51662.1"/>
    </source>
</evidence>
<keyword evidence="3" id="KW-1185">Reference proteome</keyword>
<organism evidence="2 3">
    <name type="scientific">Calocera cornea HHB12733</name>
    <dbReference type="NCBI Taxonomy" id="1353952"/>
    <lineage>
        <taxon>Eukaryota</taxon>
        <taxon>Fungi</taxon>
        <taxon>Dikarya</taxon>
        <taxon>Basidiomycota</taxon>
        <taxon>Agaricomycotina</taxon>
        <taxon>Dacrymycetes</taxon>
        <taxon>Dacrymycetales</taxon>
        <taxon>Dacrymycetaceae</taxon>
        <taxon>Calocera</taxon>
    </lineage>
</organism>
<dbReference type="InterPro" id="IPR036570">
    <property type="entry name" value="HORMA_dom_sf"/>
</dbReference>
<evidence type="ECO:0000313" key="3">
    <source>
        <dbReference type="Proteomes" id="UP000076842"/>
    </source>
</evidence>